<evidence type="ECO:0000313" key="2">
    <source>
        <dbReference type="Proteomes" id="UP000193144"/>
    </source>
</evidence>
<keyword evidence="2" id="KW-1185">Reference proteome</keyword>
<dbReference type="EMBL" id="MCFA01000013">
    <property type="protein sequence ID" value="ORY17312.1"/>
    <property type="molecule type" value="Genomic_DNA"/>
</dbReference>
<proteinExistence type="predicted"/>
<sequence length="209" mass="23840">MSFAKKVGEHKDKMTSYKCAPTCRHGNLLREAAQEMDHDDFVERFQETALDFVDVEVLQKMRRDVAMCLEVASVFFLFERLLCCEGEAALLTEENVMTAVFETFNPDVNVVLELWAPGPEFLGKGRKIEDIGKGLFELTKQKHDGDSAGDSFVLRMVEEEGKEDEELDDDPRYRNLPACANDFEFDFIARICGCEVEEEIAELESSEEE</sequence>
<organism evidence="1 2">
    <name type="scientific">Clohesyomyces aquaticus</name>
    <dbReference type="NCBI Taxonomy" id="1231657"/>
    <lineage>
        <taxon>Eukaryota</taxon>
        <taxon>Fungi</taxon>
        <taxon>Dikarya</taxon>
        <taxon>Ascomycota</taxon>
        <taxon>Pezizomycotina</taxon>
        <taxon>Dothideomycetes</taxon>
        <taxon>Pleosporomycetidae</taxon>
        <taxon>Pleosporales</taxon>
        <taxon>Lindgomycetaceae</taxon>
        <taxon>Clohesyomyces</taxon>
    </lineage>
</organism>
<gene>
    <name evidence="1" type="ORF">BCR34DRAFT_583776</name>
</gene>
<comment type="caution">
    <text evidence="1">The sequence shown here is derived from an EMBL/GenBank/DDBJ whole genome shotgun (WGS) entry which is preliminary data.</text>
</comment>
<reference evidence="1 2" key="1">
    <citation type="submission" date="2016-07" db="EMBL/GenBank/DDBJ databases">
        <title>Pervasive Adenine N6-methylation of Active Genes in Fungi.</title>
        <authorList>
            <consortium name="DOE Joint Genome Institute"/>
            <person name="Mondo S.J."/>
            <person name="Dannebaum R.O."/>
            <person name="Kuo R.C."/>
            <person name="Labutti K."/>
            <person name="Haridas S."/>
            <person name="Kuo A."/>
            <person name="Salamov A."/>
            <person name="Ahrendt S.R."/>
            <person name="Lipzen A."/>
            <person name="Sullivan W."/>
            <person name="Andreopoulos W.B."/>
            <person name="Clum A."/>
            <person name="Lindquist E."/>
            <person name="Daum C."/>
            <person name="Ramamoorthy G.K."/>
            <person name="Gryganskyi A."/>
            <person name="Culley D."/>
            <person name="Magnuson J.K."/>
            <person name="James T.Y."/>
            <person name="O'Malley M.A."/>
            <person name="Stajich J.E."/>
            <person name="Spatafora J.W."/>
            <person name="Visel A."/>
            <person name="Grigoriev I.V."/>
        </authorList>
    </citation>
    <scope>NUCLEOTIDE SEQUENCE [LARGE SCALE GENOMIC DNA]</scope>
    <source>
        <strain evidence="1 2">CBS 115471</strain>
    </source>
</reference>
<dbReference type="AlphaFoldDB" id="A0A1Y2A462"/>
<dbReference type="Proteomes" id="UP000193144">
    <property type="component" value="Unassembled WGS sequence"/>
</dbReference>
<evidence type="ECO:0000313" key="1">
    <source>
        <dbReference type="EMBL" id="ORY17312.1"/>
    </source>
</evidence>
<accession>A0A1Y2A462</accession>
<protein>
    <submittedName>
        <fullName evidence="1">Uncharacterized protein</fullName>
    </submittedName>
</protein>
<name>A0A1Y2A462_9PLEO</name>